<dbReference type="Proteomes" id="UP000332933">
    <property type="component" value="Unassembled WGS sequence"/>
</dbReference>
<evidence type="ECO:0000313" key="6">
    <source>
        <dbReference type="Proteomes" id="UP000332933"/>
    </source>
</evidence>
<dbReference type="AlphaFoldDB" id="A0A485LSS9"/>
<feature type="transmembrane region" description="Helical" evidence="2">
    <location>
        <begin position="199"/>
        <end position="220"/>
    </location>
</feature>
<dbReference type="EMBL" id="VJMH01007511">
    <property type="protein sequence ID" value="KAF0682623.1"/>
    <property type="molecule type" value="Genomic_DNA"/>
</dbReference>
<evidence type="ECO:0000313" key="4">
    <source>
        <dbReference type="EMBL" id="KAF0682623.1"/>
    </source>
</evidence>
<name>A0A485LSS9_9STRA</name>
<keyword evidence="2" id="KW-0472">Membrane</keyword>
<dbReference type="EMBL" id="CAADRA010007537">
    <property type="protein sequence ID" value="VFU01886.1"/>
    <property type="molecule type" value="Genomic_DNA"/>
</dbReference>
<evidence type="ECO:0000313" key="5">
    <source>
        <dbReference type="EMBL" id="VFU01886.1"/>
    </source>
</evidence>
<keyword evidence="2" id="KW-1133">Transmembrane helix</keyword>
<feature type="compositionally biased region" description="Basic and acidic residues" evidence="1">
    <location>
        <begin position="169"/>
        <end position="181"/>
    </location>
</feature>
<keyword evidence="6" id="KW-1185">Reference proteome</keyword>
<keyword evidence="2" id="KW-0812">Transmembrane</keyword>
<feature type="chain" id="PRO_5036116646" evidence="3">
    <location>
        <begin position="24"/>
        <end position="264"/>
    </location>
</feature>
<feature type="compositionally biased region" description="Basic residues" evidence="1">
    <location>
        <begin position="182"/>
        <end position="191"/>
    </location>
</feature>
<keyword evidence="3" id="KW-0732">Signal</keyword>
<accession>A0A485LSS9</accession>
<organism evidence="5 6">
    <name type="scientific">Aphanomyces stellatus</name>
    <dbReference type="NCBI Taxonomy" id="120398"/>
    <lineage>
        <taxon>Eukaryota</taxon>
        <taxon>Sar</taxon>
        <taxon>Stramenopiles</taxon>
        <taxon>Oomycota</taxon>
        <taxon>Saprolegniomycetes</taxon>
        <taxon>Saprolegniales</taxon>
        <taxon>Verrucalvaceae</taxon>
        <taxon>Aphanomyces</taxon>
    </lineage>
</organism>
<feature type="region of interest" description="Disordered" evidence="1">
    <location>
        <begin position="164"/>
        <end position="194"/>
    </location>
</feature>
<protein>
    <submittedName>
        <fullName evidence="5">Aste57867_25260 protein</fullName>
    </submittedName>
</protein>
<evidence type="ECO:0000256" key="1">
    <source>
        <dbReference type="SAM" id="MobiDB-lite"/>
    </source>
</evidence>
<reference evidence="4" key="2">
    <citation type="submission" date="2019-06" db="EMBL/GenBank/DDBJ databases">
        <title>Genomics analysis of Aphanomyces spp. identifies a new class of oomycete effector associated with host adaptation.</title>
        <authorList>
            <person name="Gaulin E."/>
        </authorList>
    </citation>
    <scope>NUCLEOTIDE SEQUENCE</scope>
    <source>
        <strain evidence="4">CBS 578.67</strain>
    </source>
</reference>
<dbReference type="OrthoDB" id="76194at2759"/>
<evidence type="ECO:0000256" key="3">
    <source>
        <dbReference type="SAM" id="SignalP"/>
    </source>
</evidence>
<feature type="signal peptide" evidence="3">
    <location>
        <begin position="1"/>
        <end position="23"/>
    </location>
</feature>
<reference evidence="5 6" key="1">
    <citation type="submission" date="2019-03" db="EMBL/GenBank/DDBJ databases">
        <authorList>
            <person name="Gaulin E."/>
            <person name="Dumas B."/>
        </authorList>
    </citation>
    <scope>NUCLEOTIDE SEQUENCE [LARGE SCALE GENOMIC DNA]</scope>
    <source>
        <strain evidence="5">CBS 568.67</strain>
    </source>
</reference>
<sequence length="264" mass="28924">MNLRLWTALLLLGAANIAYDVRAEDDAMADIADASIEVDEGDATEGLHSFDERNGQSPQISQEVFAQMMESISPECRAAIQESPEDASKLSDECKEEVQSTLHRLMGGKPRDPNDPLTPEVFDKMMKIIPDDCRAEVEANPNDAAKISDRCKRRIQSTLETLLARQKKKAEAPPKAEEPTKPKGKQRRGKKEPKDNTSALLIVLGFVATAIAGVVGYAYVLNQKNAALQGATGPVDRTTQKKVSKHKKEKDMRRQQAAAAASIN</sequence>
<proteinExistence type="predicted"/>
<evidence type="ECO:0000256" key="2">
    <source>
        <dbReference type="SAM" id="Phobius"/>
    </source>
</evidence>
<gene>
    <name evidence="5" type="primary">Aste57867_25260</name>
    <name evidence="4" type="ORF">As57867_025182</name>
    <name evidence="5" type="ORF">ASTE57867_25260</name>
</gene>
<feature type="region of interest" description="Disordered" evidence="1">
    <location>
        <begin position="230"/>
        <end position="264"/>
    </location>
</feature>